<dbReference type="AlphaFoldDB" id="J9D650"/>
<reference evidence="1" key="1">
    <citation type="journal article" date="2012" name="PLoS ONE">
        <title>Gene sets for utilization of primary and secondary nutrition supplies in the distal gut of endangered iberian lynx.</title>
        <authorList>
            <person name="Alcaide M."/>
            <person name="Messina E."/>
            <person name="Richter M."/>
            <person name="Bargiela R."/>
            <person name="Peplies J."/>
            <person name="Huws S.A."/>
            <person name="Newbold C.J."/>
            <person name="Golyshin P.N."/>
            <person name="Simon M.A."/>
            <person name="Lopez G."/>
            <person name="Yakimov M.M."/>
            <person name="Ferrer M."/>
        </authorList>
    </citation>
    <scope>NUCLEOTIDE SEQUENCE</scope>
</reference>
<name>J9D650_9ZZZZ</name>
<gene>
    <name evidence="1" type="ORF">EVA_03691</name>
</gene>
<evidence type="ECO:0000313" key="1">
    <source>
        <dbReference type="EMBL" id="EJX08196.1"/>
    </source>
</evidence>
<organism evidence="1">
    <name type="scientific">gut metagenome</name>
    <dbReference type="NCBI Taxonomy" id="749906"/>
    <lineage>
        <taxon>unclassified sequences</taxon>
        <taxon>metagenomes</taxon>
        <taxon>organismal metagenomes</taxon>
    </lineage>
</organism>
<sequence>MAKARFCALKIKKTVKKQLIMKSIFGKNAPSSIFLVILLR</sequence>
<accession>J9D650</accession>
<protein>
    <submittedName>
        <fullName evidence="1">Uncharacterized protein</fullName>
    </submittedName>
</protein>
<dbReference type="EMBL" id="AMCI01000681">
    <property type="protein sequence ID" value="EJX08196.1"/>
    <property type="molecule type" value="Genomic_DNA"/>
</dbReference>
<comment type="caution">
    <text evidence="1">The sequence shown here is derived from an EMBL/GenBank/DDBJ whole genome shotgun (WGS) entry which is preliminary data.</text>
</comment>
<proteinExistence type="predicted"/>